<keyword evidence="3" id="KW-0238">DNA-binding</keyword>
<keyword evidence="5" id="KW-0539">Nucleus</keyword>
<feature type="domain" description="Myb-like" evidence="7">
    <location>
        <begin position="83"/>
        <end position="142"/>
    </location>
</feature>
<keyword evidence="2" id="KW-0805">Transcription regulation</keyword>
<dbReference type="GO" id="GO:0005634">
    <property type="term" value="C:nucleus"/>
    <property type="evidence" value="ECO:0007669"/>
    <property type="project" value="UniProtKB-SubCell"/>
</dbReference>
<dbReference type="EMBL" id="CABITT030000003">
    <property type="protein sequence ID" value="VVA97063.1"/>
    <property type="molecule type" value="Genomic_DNA"/>
</dbReference>
<dbReference type="GO" id="GO:0003677">
    <property type="term" value="F:DNA binding"/>
    <property type="evidence" value="ECO:0007669"/>
    <property type="project" value="UniProtKB-KW"/>
</dbReference>
<gene>
    <name evidence="8" type="ORF">ANE_LOCUS7508</name>
</gene>
<dbReference type="GO" id="GO:0006355">
    <property type="term" value="P:regulation of DNA-templated transcription"/>
    <property type="evidence" value="ECO:0007669"/>
    <property type="project" value="UniProtKB-ARBA"/>
</dbReference>
<dbReference type="PROSITE" id="PS50090">
    <property type="entry name" value="MYB_LIKE"/>
    <property type="match status" value="1"/>
</dbReference>
<sequence>MEDHQNHPQYGIPQPSTHFSSDLFGFNIVSAPDQHHRLQFTDHEMGFLPRGVQGLTVAGNNSNTVVASTSGGFSGFTDGGETGRWPRQETLMLLEVRSRLDHKFKEANQKGPLWDEVSRIMSEEHGYTRSGKKCREKFENLYKYYKKTKEGKAGRRQDGKNYRFFRQLEAICGESKDSTSCYNDTQFIMTNALHSFHAPSPNIHNIFPQHQNLLTNTQSLSLSNNFSSSELGLTSSSEENGSDRSNRTHWKAKITEFIGVHMERLIEKQDVWLEKLMKTMEDKEHQRMVKEEEWRRVEAARIDKERSFWAKERERMEARDVAVIEALQYLTGKALIRPKSSSLVLRSNGNGSDQTMTNADEENKNIMEKEQMNKKRKENWSSRGGCFSRREKNVMIYNNQETEIQRKCSQDDEHMNEQRDHVGCSSSNPNDGNPSRDIAMAAGTNCFPLVMGDGDQNLWEGYGLKLSKGDNNQ</sequence>
<dbReference type="InterPro" id="IPR001005">
    <property type="entry name" value="SANT/Myb"/>
</dbReference>
<evidence type="ECO:0000256" key="3">
    <source>
        <dbReference type="ARBA" id="ARBA00023125"/>
    </source>
</evidence>
<protein>
    <recommendedName>
        <fullName evidence="7">Myb-like domain-containing protein</fullName>
    </recommendedName>
</protein>
<keyword evidence="4" id="KW-0804">Transcription</keyword>
<comment type="subcellular location">
    <subcellularLocation>
        <location evidence="1">Nucleus</location>
    </subcellularLocation>
</comment>
<evidence type="ECO:0000256" key="4">
    <source>
        <dbReference type="ARBA" id="ARBA00023163"/>
    </source>
</evidence>
<feature type="region of interest" description="Disordered" evidence="6">
    <location>
        <begin position="407"/>
        <end position="437"/>
    </location>
</feature>
<name>A0A565B6T6_9BRAS</name>
<evidence type="ECO:0000259" key="7">
    <source>
        <dbReference type="PROSITE" id="PS50090"/>
    </source>
</evidence>
<evidence type="ECO:0000256" key="2">
    <source>
        <dbReference type="ARBA" id="ARBA00023015"/>
    </source>
</evidence>
<evidence type="ECO:0000256" key="6">
    <source>
        <dbReference type="SAM" id="MobiDB-lite"/>
    </source>
</evidence>
<dbReference type="Proteomes" id="UP000489600">
    <property type="component" value="Unassembled WGS sequence"/>
</dbReference>
<evidence type="ECO:0000313" key="8">
    <source>
        <dbReference type="EMBL" id="VVA97063.1"/>
    </source>
</evidence>
<keyword evidence="9" id="KW-1185">Reference proteome</keyword>
<dbReference type="FunFam" id="1.10.10.60:FF:000342">
    <property type="entry name" value="trihelix transcription factor PTL-like"/>
    <property type="match status" value="1"/>
</dbReference>
<dbReference type="InterPro" id="IPR044822">
    <property type="entry name" value="Myb_DNA-bind_4"/>
</dbReference>
<reference evidence="8" key="1">
    <citation type="submission" date="2019-07" db="EMBL/GenBank/DDBJ databases">
        <authorList>
            <person name="Dittberner H."/>
        </authorList>
    </citation>
    <scope>NUCLEOTIDE SEQUENCE [LARGE SCALE GENOMIC DNA]</scope>
</reference>
<evidence type="ECO:0000256" key="1">
    <source>
        <dbReference type="ARBA" id="ARBA00004123"/>
    </source>
</evidence>
<proteinExistence type="predicted"/>
<organism evidence="8 9">
    <name type="scientific">Arabis nemorensis</name>
    <dbReference type="NCBI Taxonomy" id="586526"/>
    <lineage>
        <taxon>Eukaryota</taxon>
        <taxon>Viridiplantae</taxon>
        <taxon>Streptophyta</taxon>
        <taxon>Embryophyta</taxon>
        <taxon>Tracheophyta</taxon>
        <taxon>Spermatophyta</taxon>
        <taxon>Magnoliopsida</taxon>
        <taxon>eudicotyledons</taxon>
        <taxon>Gunneridae</taxon>
        <taxon>Pentapetalae</taxon>
        <taxon>rosids</taxon>
        <taxon>malvids</taxon>
        <taxon>Brassicales</taxon>
        <taxon>Brassicaceae</taxon>
        <taxon>Arabideae</taxon>
        <taxon>Arabis</taxon>
    </lineage>
</organism>
<comment type="caution">
    <text evidence="8">The sequence shown here is derived from an EMBL/GenBank/DDBJ whole genome shotgun (WGS) entry which is preliminary data.</text>
</comment>
<dbReference type="Gene3D" id="1.10.10.60">
    <property type="entry name" value="Homeodomain-like"/>
    <property type="match status" value="1"/>
</dbReference>
<evidence type="ECO:0000256" key="5">
    <source>
        <dbReference type="ARBA" id="ARBA00023242"/>
    </source>
</evidence>
<feature type="compositionally biased region" description="Basic and acidic residues" evidence="6">
    <location>
        <begin position="407"/>
        <end position="422"/>
    </location>
</feature>
<dbReference type="PANTHER" id="PTHR21654">
    <property type="entry name" value="FI21293P1"/>
    <property type="match status" value="1"/>
</dbReference>
<accession>A0A565B6T6</accession>
<dbReference type="OrthoDB" id="1919525at2759"/>
<dbReference type="AlphaFoldDB" id="A0A565B6T6"/>
<evidence type="ECO:0000313" key="9">
    <source>
        <dbReference type="Proteomes" id="UP000489600"/>
    </source>
</evidence>
<dbReference type="Pfam" id="PF13837">
    <property type="entry name" value="Myb_DNA-bind_4"/>
    <property type="match status" value="1"/>
</dbReference>
<dbReference type="PANTHER" id="PTHR21654:SF60">
    <property type="entry name" value="TRIHELIX TRANSCRIPTION FACTOR PTL"/>
    <property type="match status" value="1"/>
</dbReference>
<dbReference type="SMART" id="SM00717">
    <property type="entry name" value="SANT"/>
    <property type="match status" value="1"/>
</dbReference>
<dbReference type="CDD" id="cd12203">
    <property type="entry name" value="GT1"/>
    <property type="match status" value="1"/>
</dbReference>
<feature type="compositionally biased region" description="Polar residues" evidence="6">
    <location>
        <begin position="424"/>
        <end position="433"/>
    </location>
</feature>